<evidence type="ECO:0000313" key="1">
    <source>
        <dbReference type="EMBL" id="MDR7353918.1"/>
    </source>
</evidence>
<reference evidence="1 2" key="1">
    <citation type="submission" date="2023-07" db="EMBL/GenBank/DDBJ databases">
        <title>Sequencing the genomes of 1000 actinobacteria strains.</title>
        <authorList>
            <person name="Klenk H.-P."/>
        </authorList>
    </citation>
    <scope>NUCLEOTIDE SEQUENCE [LARGE SCALE GENOMIC DNA]</scope>
    <source>
        <strain evidence="1 2">DSM 44508</strain>
    </source>
</reference>
<proteinExistence type="predicted"/>
<keyword evidence="2" id="KW-1185">Reference proteome</keyword>
<gene>
    <name evidence="1" type="ORF">J2S37_000456</name>
</gene>
<accession>A0ABU2B5M5</accession>
<name>A0ABU2B5M5_9CORY</name>
<protein>
    <submittedName>
        <fullName evidence="1">Uncharacterized protein</fullName>
    </submittedName>
</protein>
<comment type="caution">
    <text evidence="1">The sequence shown here is derived from an EMBL/GenBank/DDBJ whole genome shotgun (WGS) entry which is preliminary data.</text>
</comment>
<organism evidence="1 2">
    <name type="scientific">Corynebacterium felinum</name>
    <dbReference type="NCBI Taxonomy" id="131318"/>
    <lineage>
        <taxon>Bacteria</taxon>
        <taxon>Bacillati</taxon>
        <taxon>Actinomycetota</taxon>
        <taxon>Actinomycetes</taxon>
        <taxon>Mycobacteriales</taxon>
        <taxon>Corynebacteriaceae</taxon>
        <taxon>Corynebacterium</taxon>
    </lineage>
</organism>
<dbReference type="Proteomes" id="UP001183619">
    <property type="component" value="Unassembled WGS sequence"/>
</dbReference>
<evidence type="ECO:0000313" key="2">
    <source>
        <dbReference type="Proteomes" id="UP001183619"/>
    </source>
</evidence>
<sequence length="332" mass="37401">MFARCPDTYQTLNPGDTLSRTGRELLPGWTESVTHCVAMAGARASGKSLYMAVLIKQLELLARQRFQHVVVTPADSSTKQRYSEKYERPLYQEMKHMPPTPTSANVDAYQREPFIFNLGEWPAPDGVMRKNYLVIRDVAGEDLENPTVDPASMEFFQHADLVIMLFDPLKVPAIATYLAGLIPIQSGLGGNPEDVFRNLMRLLGSQRPQLALAVSKFDTLQTLDRLSDSNWKHIMGNLGAAFRRDNGFDYDPLSQQVLHLEVGSLLRLMDARSLINMVESEYRDAPYQYFAVSALGEAPRGENLSRKGIAPYRCLDPLLWYLSNHGVFVRSE</sequence>
<dbReference type="EMBL" id="JAVDYF010000001">
    <property type="protein sequence ID" value="MDR7353918.1"/>
    <property type="molecule type" value="Genomic_DNA"/>
</dbReference>
<dbReference type="RefSeq" id="WP_277103845.1">
    <property type="nucleotide sequence ID" value="NZ_BAAAJS010000014.1"/>
</dbReference>